<gene>
    <name evidence="1" type="ORF">FJR48_08070</name>
</gene>
<dbReference type="Proteomes" id="UP000326944">
    <property type="component" value="Chromosome"/>
</dbReference>
<name>A0A5P8P289_9BACT</name>
<evidence type="ECO:0000313" key="1">
    <source>
        <dbReference type="EMBL" id="QFR49690.1"/>
    </source>
</evidence>
<dbReference type="AlphaFoldDB" id="A0A5P8P289"/>
<dbReference type="InterPro" id="IPR019734">
    <property type="entry name" value="TPR_rpt"/>
</dbReference>
<organism evidence="1 2">
    <name type="scientific">Sulfurimonas lithotrophica</name>
    <dbReference type="NCBI Taxonomy" id="2590022"/>
    <lineage>
        <taxon>Bacteria</taxon>
        <taxon>Pseudomonadati</taxon>
        <taxon>Campylobacterota</taxon>
        <taxon>Epsilonproteobacteria</taxon>
        <taxon>Campylobacterales</taxon>
        <taxon>Sulfurimonadaceae</taxon>
        <taxon>Sulfurimonas</taxon>
    </lineage>
</organism>
<reference evidence="1 2" key="1">
    <citation type="submission" date="2019-09" db="EMBL/GenBank/DDBJ databases">
        <title>Sulfurimonas gotlandica sp. nov., a chemoautotrophic and psychrotolerant epsilonproteobacterium isolated from a pelagic redoxcline, and an emended description of the genus Sulfurimonas.</title>
        <authorList>
            <person name="Wang S."/>
            <person name="Jiang L."/>
            <person name="Shao S."/>
        </authorList>
    </citation>
    <scope>NUCLEOTIDE SEQUENCE [LARGE SCALE GENOMIC DNA]</scope>
    <source>
        <strain evidence="1 2">GYSZ_1</strain>
    </source>
</reference>
<dbReference type="SMART" id="SM00028">
    <property type="entry name" value="TPR"/>
    <property type="match status" value="2"/>
</dbReference>
<protein>
    <recommendedName>
        <fullName evidence="3">Tetratricopeptide repeat protein</fullName>
    </recommendedName>
</protein>
<dbReference type="KEGG" id="sulg:FJR48_08070"/>
<dbReference type="InterPro" id="IPR011990">
    <property type="entry name" value="TPR-like_helical_dom_sf"/>
</dbReference>
<dbReference type="SUPFAM" id="SSF48452">
    <property type="entry name" value="TPR-like"/>
    <property type="match status" value="2"/>
</dbReference>
<dbReference type="OrthoDB" id="9766710at2"/>
<proteinExistence type="predicted"/>
<dbReference type="EMBL" id="CP043617">
    <property type="protein sequence ID" value="QFR49690.1"/>
    <property type="molecule type" value="Genomic_DNA"/>
</dbReference>
<dbReference type="RefSeq" id="WP_152307637.1">
    <property type="nucleotide sequence ID" value="NZ_CP043617.1"/>
</dbReference>
<evidence type="ECO:0008006" key="3">
    <source>
        <dbReference type="Google" id="ProtNLM"/>
    </source>
</evidence>
<keyword evidence="2" id="KW-1185">Reference proteome</keyword>
<accession>A0A5P8P289</accession>
<evidence type="ECO:0000313" key="2">
    <source>
        <dbReference type="Proteomes" id="UP000326944"/>
    </source>
</evidence>
<sequence length="425" mass="48909">MYNILTAFVFSILLSGCMGLTPDTDIKPSQKAFEEEDAIIMIALRAEQVKEYNASSSMFQTLYEKSSKKEYLYRSLQNALLAKNYDNVIEKIDDETDGSFDDMHLVRIKILALINANRLEEAKSIAIMLVERSQEADDYILVSNIYVKLSKYDTALKYLESAYTKDYNEKILDKISVILYVNLDRKKDAIAHLETHAKVHGCSKIICNRLLSIYSNENNIEALLRVYLKLYEIDKTQQIAKKIVQIYGYTKDYLKLISFLEKNGTDDQLLLQMYLQVKNYKKAAPLAKKLYDETAEISYLGQSAIFEYEAAEDKSDAKMHKSVIDKLKNVILIDPKALYLNYLGYLLIDHSIDIKAGMGYIDMALKEQPNSAYYLDSKAWGYYKLGQCKKAYKLIKKVIKMDGGDEKEVQDHYKIIKKCTKKGKN</sequence>
<dbReference type="Gene3D" id="1.25.40.10">
    <property type="entry name" value="Tetratricopeptide repeat domain"/>
    <property type="match status" value="2"/>
</dbReference>